<evidence type="ECO:0000313" key="1">
    <source>
        <dbReference type="EMBL" id="KAF5872061.1"/>
    </source>
</evidence>
<sequence length="138" mass="15977">MKGYIELFKKSKIEEYKESIKARVGREDNHKIIDQADNAMNLTLLGERLIDISEKPRNKGERSQFKDRISQLSIFIKVKEGMIYLPGKKLLTSQNDTEATVAGTGYLFWESQVIVTQSWCICLGFWFSGFLRCLLTCW</sequence>
<name>A0A8H6AR46_9HELO</name>
<gene>
    <name evidence="1" type="ORF">Bfra_009089</name>
</gene>
<dbReference type="GeneID" id="59263133"/>
<dbReference type="RefSeq" id="XP_037191007.1">
    <property type="nucleotide sequence ID" value="XM_037339441.1"/>
</dbReference>
<dbReference type="Proteomes" id="UP000531561">
    <property type="component" value="Unassembled WGS sequence"/>
</dbReference>
<proteinExistence type="predicted"/>
<evidence type="ECO:0000313" key="2">
    <source>
        <dbReference type="Proteomes" id="UP000531561"/>
    </source>
</evidence>
<comment type="caution">
    <text evidence="1">The sequence shown here is derived from an EMBL/GenBank/DDBJ whole genome shotgun (WGS) entry which is preliminary data.</text>
</comment>
<dbReference type="EMBL" id="JABFCT010000011">
    <property type="protein sequence ID" value="KAF5872061.1"/>
    <property type="molecule type" value="Genomic_DNA"/>
</dbReference>
<organism evidence="1 2">
    <name type="scientific">Botrytis fragariae</name>
    <dbReference type="NCBI Taxonomy" id="1964551"/>
    <lineage>
        <taxon>Eukaryota</taxon>
        <taxon>Fungi</taxon>
        <taxon>Dikarya</taxon>
        <taxon>Ascomycota</taxon>
        <taxon>Pezizomycotina</taxon>
        <taxon>Leotiomycetes</taxon>
        <taxon>Helotiales</taxon>
        <taxon>Sclerotiniaceae</taxon>
        <taxon>Botrytis</taxon>
    </lineage>
</organism>
<dbReference type="AlphaFoldDB" id="A0A8H6AR46"/>
<protein>
    <submittedName>
        <fullName evidence="1">Uncharacterized protein</fullName>
    </submittedName>
</protein>
<accession>A0A8H6AR46</accession>
<reference evidence="1 2" key="1">
    <citation type="journal article" date="2020" name="Phytopathology">
        <title>A high-quality genome resource of Botrytis fragariae, a new and rapidly spreading fungal pathogen causing strawberry gray mold in the U.S.A.</title>
        <authorList>
            <person name="Wu Y."/>
            <person name="Saski C.A."/>
            <person name="Schnabel G."/>
            <person name="Xiao S."/>
            <person name="Hu M."/>
        </authorList>
    </citation>
    <scope>NUCLEOTIDE SEQUENCE [LARGE SCALE GENOMIC DNA]</scope>
    <source>
        <strain evidence="1 2">BVB16</strain>
    </source>
</reference>
<keyword evidence="2" id="KW-1185">Reference proteome</keyword>